<gene>
    <name evidence="1" type="ORF">BDW42DRAFT_143187</name>
</gene>
<reference evidence="2" key="1">
    <citation type="submission" date="2017-12" db="EMBL/GenBank/DDBJ databases">
        <authorList>
            <consortium name="DOE Joint Genome Institute"/>
            <person name="Mondo S.J."/>
            <person name="Kjaerbolling I."/>
            <person name="Vesth T.C."/>
            <person name="Frisvad J.C."/>
            <person name="Nybo J.L."/>
            <person name="Theobald S."/>
            <person name="Kuo A."/>
            <person name="Bowyer P."/>
            <person name="Matsuda Y."/>
            <person name="Lyhne E.K."/>
            <person name="Kogle M.E."/>
            <person name="Clum A."/>
            <person name="Lipzen A."/>
            <person name="Salamov A."/>
            <person name="Ngan C.Y."/>
            <person name="Daum C."/>
            <person name="Chiniquy J."/>
            <person name="Barry K."/>
            <person name="LaButti K."/>
            <person name="Haridas S."/>
            <person name="Simmons B.A."/>
            <person name="Magnuson J.K."/>
            <person name="Mortensen U.H."/>
            <person name="Larsen T.O."/>
            <person name="Grigoriev I.V."/>
            <person name="Baker S.E."/>
            <person name="Andersen M.R."/>
            <person name="Nordberg H.P."/>
            <person name="Cantor M.N."/>
            <person name="Hua S.X."/>
        </authorList>
    </citation>
    <scope>NUCLEOTIDE SEQUENCE [LARGE SCALE GENOMIC DNA]</scope>
    <source>
        <strain evidence="2">IBT 19404</strain>
    </source>
</reference>
<dbReference type="PROSITE" id="PS51257">
    <property type="entry name" value="PROKAR_LIPOPROTEIN"/>
    <property type="match status" value="1"/>
</dbReference>
<protein>
    <submittedName>
        <fullName evidence="1">Uncharacterized protein</fullName>
    </submittedName>
</protein>
<dbReference type="OrthoDB" id="4478223at2759"/>
<name>A0A2J5HMN2_9EURO</name>
<dbReference type="AlphaFoldDB" id="A0A2J5HMN2"/>
<evidence type="ECO:0000313" key="2">
    <source>
        <dbReference type="Proteomes" id="UP000235023"/>
    </source>
</evidence>
<dbReference type="Proteomes" id="UP000235023">
    <property type="component" value="Unassembled WGS sequence"/>
</dbReference>
<dbReference type="EMBL" id="KZ559576">
    <property type="protein sequence ID" value="PLN78430.1"/>
    <property type="molecule type" value="Genomic_DNA"/>
</dbReference>
<proteinExistence type="predicted"/>
<organism evidence="1 2">
    <name type="scientific">Aspergillus taichungensis</name>
    <dbReference type="NCBI Taxonomy" id="482145"/>
    <lineage>
        <taxon>Eukaryota</taxon>
        <taxon>Fungi</taxon>
        <taxon>Dikarya</taxon>
        <taxon>Ascomycota</taxon>
        <taxon>Pezizomycotina</taxon>
        <taxon>Eurotiomycetes</taxon>
        <taxon>Eurotiomycetidae</taxon>
        <taxon>Eurotiales</taxon>
        <taxon>Aspergillaceae</taxon>
        <taxon>Aspergillus</taxon>
        <taxon>Aspergillus subgen. Circumdati</taxon>
    </lineage>
</organism>
<sequence>MLQAARPVDAVTATLSCSLPCLYLFCSCLMISRIRTDLPVPAEPVKKMLFPWWTTASRTCRCSSLRKTEASLGSGWRFLVSVFRLLFWRRSCLCSSLIALADLSHSAVGLGWCTGASTTFFWGGSTGVDRSFVAQGTVRGLLGF</sequence>
<keyword evidence="2" id="KW-1185">Reference proteome</keyword>
<evidence type="ECO:0000313" key="1">
    <source>
        <dbReference type="EMBL" id="PLN78430.1"/>
    </source>
</evidence>
<accession>A0A2J5HMN2</accession>